<sequence>MPDRVLNGFDREYFKKDGKWFNTLQYISSLYLHPSSAPGSLAVEQVPPEFIQAEEQNGCLEDDNDVIWLPNVLDQMAPRLLKKRSSNEVTKYIKSEQQSNSHRGVYFHSSSVPNLIPRKTLSAKSGSGAKLEDLEETTQLAKYANKEQVIEGQVAVVELSMRRPGRRNAFQKPDKKLINFLLDRCMEEISDDEGDLEDSSIERKIYLDATGDCIYCFAHSAPPHNLVKQCHIRYASAPMLWTRPG</sequence>
<organism evidence="1 2">
    <name type="scientific">Ditylenchus dipsaci</name>
    <dbReference type="NCBI Taxonomy" id="166011"/>
    <lineage>
        <taxon>Eukaryota</taxon>
        <taxon>Metazoa</taxon>
        <taxon>Ecdysozoa</taxon>
        <taxon>Nematoda</taxon>
        <taxon>Chromadorea</taxon>
        <taxon>Rhabditida</taxon>
        <taxon>Tylenchina</taxon>
        <taxon>Tylenchomorpha</taxon>
        <taxon>Sphaerularioidea</taxon>
        <taxon>Anguinidae</taxon>
        <taxon>Anguininae</taxon>
        <taxon>Ditylenchus</taxon>
    </lineage>
</organism>
<dbReference type="Proteomes" id="UP000887574">
    <property type="component" value="Unplaced"/>
</dbReference>
<evidence type="ECO:0000313" key="2">
    <source>
        <dbReference type="WBParaSite" id="jg26110.2"/>
    </source>
</evidence>
<proteinExistence type="predicted"/>
<evidence type="ECO:0000313" key="1">
    <source>
        <dbReference type="Proteomes" id="UP000887574"/>
    </source>
</evidence>
<accession>A0A915E5W9</accession>
<protein>
    <submittedName>
        <fullName evidence="2">Uncharacterized protein</fullName>
    </submittedName>
</protein>
<keyword evidence="1" id="KW-1185">Reference proteome</keyword>
<dbReference type="AlphaFoldDB" id="A0A915E5W9"/>
<dbReference type="WBParaSite" id="jg26110.2">
    <property type="protein sequence ID" value="jg26110.2"/>
    <property type="gene ID" value="jg26110"/>
</dbReference>
<reference evidence="2" key="1">
    <citation type="submission" date="2022-11" db="UniProtKB">
        <authorList>
            <consortium name="WormBaseParasite"/>
        </authorList>
    </citation>
    <scope>IDENTIFICATION</scope>
</reference>
<name>A0A915E5W9_9BILA</name>